<reference evidence="2 3" key="1">
    <citation type="submission" date="2019-02" db="EMBL/GenBank/DDBJ databases">
        <title>Genomic Encyclopedia of Type Strains, Phase IV (KMG-IV): sequencing the most valuable type-strain genomes for metagenomic binning, comparative biology and taxonomic classification.</title>
        <authorList>
            <person name="Goeker M."/>
        </authorList>
    </citation>
    <scope>NUCLEOTIDE SEQUENCE [LARGE SCALE GENOMIC DNA]</scope>
    <source>
        <strain evidence="2 3">DSM 45622</strain>
    </source>
</reference>
<evidence type="ECO:0000313" key="2">
    <source>
        <dbReference type="EMBL" id="RZS91379.1"/>
    </source>
</evidence>
<evidence type="ECO:0000313" key="3">
    <source>
        <dbReference type="Proteomes" id="UP000293638"/>
    </source>
</evidence>
<organism evidence="2 3">
    <name type="scientific">Motilibacter rhizosphaerae</name>
    <dbReference type="NCBI Taxonomy" id="598652"/>
    <lineage>
        <taxon>Bacteria</taxon>
        <taxon>Bacillati</taxon>
        <taxon>Actinomycetota</taxon>
        <taxon>Actinomycetes</taxon>
        <taxon>Motilibacterales</taxon>
        <taxon>Motilibacteraceae</taxon>
        <taxon>Motilibacter</taxon>
    </lineage>
</organism>
<dbReference type="OrthoDB" id="5198754at2"/>
<dbReference type="AlphaFoldDB" id="A0A4V2F529"/>
<dbReference type="RefSeq" id="WP_130491457.1">
    <property type="nucleotide sequence ID" value="NZ_SGXD01000001.1"/>
</dbReference>
<feature type="transmembrane region" description="Helical" evidence="1">
    <location>
        <begin position="160"/>
        <end position="182"/>
    </location>
</feature>
<protein>
    <submittedName>
        <fullName evidence="2">Uncharacterized protein</fullName>
    </submittedName>
</protein>
<comment type="caution">
    <text evidence="2">The sequence shown here is derived from an EMBL/GenBank/DDBJ whole genome shotgun (WGS) entry which is preliminary data.</text>
</comment>
<keyword evidence="1" id="KW-0812">Transmembrane</keyword>
<accession>A0A4V2F529</accession>
<sequence>MDDAVVTGLLVVWLVCWGVLLHSAEPEVSFRRLDRFVERCRLGISEQNGPVVVRYLTTARRWRTAGAVAGLAVGLGRGLPTGTPSVDTAWILAGWFVGAALAEWRVTGPSAERARAALVARERRRYAAGWVSALPLVLAVAAVVTAVLDVIAWGRLGGQALVPCASLAVVSVATVVLVRTAVGRALARRQPGGLAPDVLAADEAVRHRSVHVLHGTGTALVGIALGSLLRLHPDVPGLVADLVTLGAALLGWGIGLRSVPLEFAEEPYARARAEAAA</sequence>
<keyword evidence="1" id="KW-1133">Transmembrane helix</keyword>
<dbReference type="Proteomes" id="UP000293638">
    <property type="component" value="Unassembled WGS sequence"/>
</dbReference>
<feature type="transmembrane region" description="Helical" evidence="1">
    <location>
        <begin position="127"/>
        <end position="148"/>
    </location>
</feature>
<name>A0A4V2F529_9ACTN</name>
<evidence type="ECO:0000256" key="1">
    <source>
        <dbReference type="SAM" id="Phobius"/>
    </source>
</evidence>
<proteinExistence type="predicted"/>
<dbReference type="EMBL" id="SGXD01000001">
    <property type="protein sequence ID" value="RZS91379.1"/>
    <property type="molecule type" value="Genomic_DNA"/>
</dbReference>
<gene>
    <name evidence="2" type="ORF">EV189_0620</name>
</gene>
<keyword evidence="3" id="KW-1185">Reference proteome</keyword>
<keyword evidence="1" id="KW-0472">Membrane</keyword>